<protein>
    <submittedName>
        <fullName evidence="1">Uncharacterized protein</fullName>
    </submittedName>
</protein>
<keyword evidence="2" id="KW-1185">Reference proteome</keyword>
<organism evidence="1 2">
    <name type="scientific">Diphasiastrum complanatum</name>
    <name type="common">Issler's clubmoss</name>
    <name type="synonym">Lycopodium complanatum</name>
    <dbReference type="NCBI Taxonomy" id="34168"/>
    <lineage>
        <taxon>Eukaryota</taxon>
        <taxon>Viridiplantae</taxon>
        <taxon>Streptophyta</taxon>
        <taxon>Embryophyta</taxon>
        <taxon>Tracheophyta</taxon>
        <taxon>Lycopodiopsida</taxon>
        <taxon>Lycopodiales</taxon>
        <taxon>Lycopodiaceae</taxon>
        <taxon>Lycopodioideae</taxon>
        <taxon>Diphasiastrum</taxon>
    </lineage>
</organism>
<proteinExistence type="predicted"/>
<gene>
    <name evidence="1" type="ORF">O6H91_05G017200</name>
</gene>
<evidence type="ECO:0000313" key="1">
    <source>
        <dbReference type="EMBL" id="KAJ7554955.1"/>
    </source>
</evidence>
<comment type="caution">
    <text evidence="1">The sequence shown here is derived from an EMBL/GenBank/DDBJ whole genome shotgun (WGS) entry which is preliminary data.</text>
</comment>
<sequence>MRLSHPGAQKRVSMDDSVYYGAIFLKHLLPALYDLRNNTSDNLLDRYKAIKNAADRSLALSASGSIWSAALGRSCFPSSEQIVESSRTRDDLTEILLTPDTSSTDFLSRDCAEIMSARSMSIMTAIKEQFLSLHSVFEKEKRRLKCDKQTYSVPIRFNGHESISKSYSSKIIVKRRRCRKSALLKRKLTLGSHEKVVLFNKLKRTFVKFQARSALKERMATLQRIIPGGNLMANDHLVRETADYIKFLACQVDVLTSLVVIAEGGATGA</sequence>
<dbReference type="Proteomes" id="UP001162992">
    <property type="component" value="Chromosome 5"/>
</dbReference>
<evidence type="ECO:0000313" key="2">
    <source>
        <dbReference type="Proteomes" id="UP001162992"/>
    </source>
</evidence>
<reference evidence="2" key="1">
    <citation type="journal article" date="2024" name="Proc. Natl. Acad. Sci. U.S.A.">
        <title>Extraordinary preservation of gene collinearity over three hundred million years revealed in homosporous lycophytes.</title>
        <authorList>
            <person name="Li C."/>
            <person name="Wickell D."/>
            <person name="Kuo L.Y."/>
            <person name="Chen X."/>
            <person name="Nie B."/>
            <person name="Liao X."/>
            <person name="Peng D."/>
            <person name="Ji J."/>
            <person name="Jenkins J."/>
            <person name="Williams M."/>
            <person name="Shu S."/>
            <person name="Plott C."/>
            <person name="Barry K."/>
            <person name="Rajasekar S."/>
            <person name="Grimwood J."/>
            <person name="Han X."/>
            <person name="Sun S."/>
            <person name="Hou Z."/>
            <person name="He W."/>
            <person name="Dai G."/>
            <person name="Sun C."/>
            <person name="Schmutz J."/>
            <person name="Leebens-Mack J.H."/>
            <person name="Li F.W."/>
            <person name="Wang L."/>
        </authorList>
    </citation>
    <scope>NUCLEOTIDE SEQUENCE [LARGE SCALE GENOMIC DNA]</scope>
    <source>
        <strain evidence="2">cv. PW_Plant_1</strain>
    </source>
</reference>
<name>A0ACC2DKZ6_DIPCM</name>
<dbReference type="EMBL" id="CM055096">
    <property type="protein sequence ID" value="KAJ7554955.1"/>
    <property type="molecule type" value="Genomic_DNA"/>
</dbReference>
<accession>A0ACC2DKZ6</accession>